<dbReference type="PATRIC" id="fig|1403316.3.peg.44"/>
<proteinExistence type="predicted"/>
<gene>
    <name evidence="1" type="ORF">PRV_00300</name>
</gene>
<evidence type="ECO:0000313" key="2">
    <source>
        <dbReference type="Proteomes" id="UP000017119"/>
    </source>
</evidence>
<accession>U5NBC2</accession>
<dbReference type="HOGENOM" id="CLU_2735731_0_0_14"/>
<keyword evidence="2" id="KW-1185">Reference proteome</keyword>
<dbReference type="OrthoDB" id="399984at2"/>
<protein>
    <submittedName>
        <fullName evidence="1">Uncharacterized protein</fullName>
    </submittedName>
</protein>
<dbReference type="AlphaFoldDB" id="U5NBC2"/>
<dbReference type="Proteomes" id="UP000017119">
    <property type="component" value="Chromosome"/>
</dbReference>
<reference evidence="1 2" key="1">
    <citation type="journal article" date="2013" name="Genome Announc.">
        <title>Genome Sequence of Mycoplasma parvum (Formerly Eperythrozoon parvum), a Diminutive Hemoplasma of the Pig.</title>
        <authorList>
            <person name="do Nascimento N.C."/>
            <person name="Dos Santos A.P."/>
            <person name="Chu Y."/>
            <person name="Guimaraes A.M."/>
            <person name="Pagliaro A."/>
            <person name="Messick J.B."/>
        </authorList>
    </citation>
    <scope>NUCLEOTIDE SEQUENCE [LARGE SCALE GENOMIC DNA]</scope>
    <source>
        <strain evidence="1 2">Indiana</strain>
    </source>
</reference>
<dbReference type="RefSeq" id="WP_022768805.1">
    <property type="nucleotide sequence ID" value="NC_022575.1"/>
</dbReference>
<dbReference type="KEGG" id="mpv:PRV_00300"/>
<dbReference type="EMBL" id="CP006771">
    <property type="protein sequence ID" value="AGX88836.1"/>
    <property type="molecule type" value="Genomic_DNA"/>
</dbReference>
<evidence type="ECO:0000313" key="1">
    <source>
        <dbReference type="EMBL" id="AGX88836.1"/>
    </source>
</evidence>
<name>U5NBC2_9MOLU</name>
<sequence>MIKIFLDGATFIKVFSTSFTSLAGLTTGAFYYAASKQNKVDEQTSLAISRQKEALEIQNEHLGKLRRITYQ</sequence>
<dbReference type="STRING" id="1403316.PRV_00300"/>
<organism evidence="1 2">
    <name type="scientific">Mycoplasma parvum str. Indiana</name>
    <dbReference type="NCBI Taxonomy" id="1403316"/>
    <lineage>
        <taxon>Bacteria</taxon>
        <taxon>Bacillati</taxon>
        <taxon>Mycoplasmatota</taxon>
        <taxon>Mollicutes</taxon>
        <taxon>Mycoplasmataceae</taxon>
        <taxon>Mycoplasma</taxon>
    </lineage>
</organism>